<dbReference type="AlphaFoldDB" id="A0A1D7TZP6"/>
<evidence type="ECO:0000256" key="2">
    <source>
        <dbReference type="ARBA" id="ARBA00008000"/>
    </source>
</evidence>
<dbReference type="GO" id="GO:0022904">
    <property type="term" value="P:respiratory electron transport chain"/>
    <property type="evidence" value="ECO:0007669"/>
    <property type="project" value="TreeGrafter"/>
</dbReference>
<feature type="domain" description="FAD-binding PCMH-type" evidence="5">
    <location>
        <begin position="41"/>
        <end position="222"/>
    </location>
</feature>
<comment type="cofactor">
    <cofactor evidence="1">
        <name>FAD</name>
        <dbReference type="ChEBI" id="CHEBI:57692"/>
    </cofactor>
</comment>
<dbReference type="GO" id="GO:0071949">
    <property type="term" value="F:FAD binding"/>
    <property type="evidence" value="ECO:0007669"/>
    <property type="project" value="InterPro"/>
</dbReference>
<gene>
    <name evidence="6" type="ORF">BHK69_08995</name>
</gene>
<evidence type="ECO:0000256" key="3">
    <source>
        <dbReference type="ARBA" id="ARBA00022630"/>
    </source>
</evidence>
<dbReference type="FunFam" id="1.10.45.10:FF:000001">
    <property type="entry name" value="D-lactate dehydrogenase mitochondrial"/>
    <property type="match status" value="1"/>
</dbReference>
<comment type="similarity">
    <text evidence="2">Belongs to the FAD-binding oxidoreductase/transferase type 4 family.</text>
</comment>
<evidence type="ECO:0000313" key="7">
    <source>
        <dbReference type="Proteomes" id="UP000094969"/>
    </source>
</evidence>
<dbReference type="InterPro" id="IPR016164">
    <property type="entry name" value="FAD-linked_Oxase-like_C"/>
</dbReference>
<dbReference type="Pfam" id="PF02913">
    <property type="entry name" value="FAD-oxidase_C"/>
    <property type="match status" value="1"/>
</dbReference>
<dbReference type="InterPro" id="IPR004113">
    <property type="entry name" value="FAD-bd_oxidored_4_C"/>
</dbReference>
<organism evidence="6 7">
    <name type="scientific">Bosea vaviloviae</name>
    <dbReference type="NCBI Taxonomy" id="1526658"/>
    <lineage>
        <taxon>Bacteria</taxon>
        <taxon>Pseudomonadati</taxon>
        <taxon>Pseudomonadota</taxon>
        <taxon>Alphaproteobacteria</taxon>
        <taxon>Hyphomicrobiales</taxon>
        <taxon>Boseaceae</taxon>
        <taxon>Bosea</taxon>
    </lineage>
</organism>
<dbReference type="PANTHER" id="PTHR43716:SF2">
    <property type="entry name" value="BLL6224 PROTEIN"/>
    <property type="match status" value="1"/>
</dbReference>
<dbReference type="KEGG" id="bvv:BHK69_08995"/>
<dbReference type="InterPro" id="IPR016169">
    <property type="entry name" value="FAD-bd_PCMH_sub2"/>
</dbReference>
<sequence length="481" mass="50557">MPVRSDAMSPLAELAGRLDTSCVLAAPEEMAPFLTDWRGRRHGRALAVLRPRSVADVSTILRWATVTRTPIVPQGGNTGLSGGATPDESGRCAVLSLGRLNRIRSVDTEGDSVIAEAGCVLAQLQQEAAKADRLFPLSLGSEGSCQVGGIVATNAGGINVIRYGTVRDLVLGLEYVRADGAVIHGLKPLRKDNAGYRLRELLIGSEGTLAVITAASFRLFARLRASATALCGIPNPTAAIRLLTMLREIAGERISSFELMCDAEMGLTLDLLGGAALPFHDRHPWYVFIEIADSAPDAAMEQVLTRALALASDAAVLSDAVVAQSGAQAKALWHLRFAVSEANKRAGPGVSHDTSVATADVPRFIAAVQGAAAERFPTAQPLFVGHVGDGNIHVILLFREAQFRDEAIFAGVAASVNACIFEIVSQFGGSITAEHGVGRSLVGALRRAAQPETLELMAGIKNAFDPLGILNPGAVLEPDDV</sequence>
<dbReference type="InterPro" id="IPR016166">
    <property type="entry name" value="FAD-bd_PCMH"/>
</dbReference>
<dbReference type="SUPFAM" id="SSF56176">
    <property type="entry name" value="FAD-binding/transporter-associated domain-like"/>
    <property type="match status" value="1"/>
</dbReference>
<dbReference type="Gene3D" id="3.30.70.2190">
    <property type="match status" value="1"/>
</dbReference>
<name>A0A1D7TZP6_9HYPH</name>
<dbReference type="Gene3D" id="1.10.45.10">
    <property type="entry name" value="Vanillyl-alcohol Oxidase, Chain A, domain 4"/>
    <property type="match status" value="1"/>
</dbReference>
<reference evidence="6 7" key="1">
    <citation type="journal article" date="2015" name="Antonie Van Leeuwenhoek">
        <title>Bosea vaviloviae sp. nov., a new species of slow-growing rhizobia isolated from nodules of the relict species Vavilovia formosa (Stev.) Fed.</title>
        <authorList>
            <person name="Safronova V.I."/>
            <person name="Kuznetsova I.G."/>
            <person name="Sazanova A.L."/>
            <person name="Kimeklis A.K."/>
            <person name="Belimov A.A."/>
            <person name="Andronov E.E."/>
            <person name="Pinaev A.G."/>
            <person name="Chizhevskaya E.P."/>
            <person name="Pukhaev A.R."/>
            <person name="Popov K.P."/>
            <person name="Willems A."/>
            <person name="Tikhonovich I.A."/>
        </authorList>
    </citation>
    <scope>NUCLEOTIDE SEQUENCE [LARGE SCALE GENOMIC DNA]</scope>
    <source>
        <strain evidence="6 7">Vaf18</strain>
    </source>
</reference>
<dbReference type="Pfam" id="PF01565">
    <property type="entry name" value="FAD_binding_4"/>
    <property type="match status" value="1"/>
</dbReference>
<dbReference type="PANTHER" id="PTHR43716">
    <property type="entry name" value="D-2-HYDROXYGLUTARATE DEHYDROGENASE, MITOCHONDRIAL"/>
    <property type="match status" value="1"/>
</dbReference>
<dbReference type="PROSITE" id="PS51387">
    <property type="entry name" value="FAD_PCMH"/>
    <property type="match status" value="1"/>
</dbReference>
<evidence type="ECO:0000313" key="6">
    <source>
        <dbReference type="EMBL" id="AOO80579.1"/>
    </source>
</evidence>
<dbReference type="Gene3D" id="3.30.70.2740">
    <property type="match status" value="1"/>
</dbReference>
<proteinExistence type="inferred from homology"/>
<dbReference type="Proteomes" id="UP000094969">
    <property type="component" value="Chromosome"/>
</dbReference>
<protein>
    <recommendedName>
        <fullName evidence="5">FAD-binding PCMH-type domain-containing protein</fullName>
    </recommendedName>
</protein>
<evidence type="ECO:0000256" key="4">
    <source>
        <dbReference type="ARBA" id="ARBA00022827"/>
    </source>
</evidence>
<keyword evidence="7" id="KW-1185">Reference proteome</keyword>
<dbReference type="STRING" id="1526658.BHK69_08995"/>
<keyword evidence="4" id="KW-0274">FAD</keyword>
<dbReference type="SUPFAM" id="SSF55103">
    <property type="entry name" value="FAD-linked oxidases, C-terminal domain"/>
    <property type="match status" value="1"/>
</dbReference>
<dbReference type="EMBL" id="CP017147">
    <property type="protein sequence ID" value="AOO80579.1"/>
    <property type="molecule type" value="Genomic_DNA"/>
</dbReference>
<evidence type="ECO:0000259" key="5">
    <source>
        <dbReference type="PROSITE" id="PS51387"/>
    </source>
</evidence>
<dbReference type="InterPro" id="IPR036318">
    <property type="entry name" value="FAD-bd_PCMH-like_sf"/>
</dbReference>
<dbReference type="Gene3D" id="3.30.465.10">
    <property type="match status" value="1"/>
</dbReference>
<accession>A0A1D7TZP6</accession>
<dbReference type="InterPro" id="IPR051264">
    <property type="entry name" value="FAD-oxidored/transferase_4"/>
</dbReference>
<evidence type="ECO:0000256" key="1">
    <source>
        <dbReference type="ARBA" id="ARBA00001974"/>
    </source>
</evidence>
<dbReference type="GO" id="GO:0003824">
    <property type="term" value="F:catalytic activity"/>
    <property type="evidence" value="ECO:0007669"/>
    <property type="project" value="InterPro"/>
</dbReference>
<dbReference type="InterPro" id="IPR006094">
    <property type="entry name" value="Oxid_FAD_bind_N"/>
</dbReference>
<keyword evidence="3" id="KW-0285">Flavoprotein</keyword>
<dbReference type="InterPro" id="IPR016171">
    <property type="entry name" value="Vanillyl_alc_oxidase_C-sub2"/>
</dbReference>